<dbReference type="RefSeq" id="WP_309941425.1">
    <property type="nucleotide sequence ID" value="NZ_AP025305.1"/>
</dbReference>
<organism evidence="1 2">
    <name type="scientific">Aureibacter tunicatorum</name>
    <dbReference type="NCBI Taxonomy" id="866807"/>
    <lineage>
        <taxon>Bacteria</taxon>
        <taxon>Pseudomonadati</taxon>
        <taxon>Bacteroidota</taxon>
        <taxon>Cytophagia</taxon>
        <taxon>Cytophagales</taxon>
        <taxon>Persicobacteraceae</taxon>
        <taxon>Aureibacter</taxon>
    </lineage>
</organism>
<reference evidence="1" key="1">
    <citation type="submission" date="2023-07" db="EMBL/GenBank/DDBJ databases">
        <title>Genomic Encyclopedia of Type Strains, Phase IV (KMG-IV): sequencing the most valuable type-strain genomes for metagenomic binning, comparative biology and taxonomic classification.</title>
        <authorList>
            <person name="Goeker M."/>
        </authorList>
    </citation>
    <scope>NUCLEOTIDE SEQUENCE</scope>
    <source>
        <strain evidence="1">DSM 26174</strain>
    </source>
</reference>
<evidence type="ECO:0000313" key="1">
    <source>
        <dbReference type="EMBL" id="MDR6240999.1"/>
    </source>
</evidence>
<dbReference type="EMBL" id="JAVDQD010000006">
    <property type="protein sequence ID" value="MDR6240999.1"/>
    <property type="molecule type" value="Genomic_DNA"/>
</dbReference>
<accession>A0AAE4BS94</accession>
<keyword evidence="2" id="KW-1185">Reference proteome</keyword>
<name>A0AAE4BS94_9BACT</name>
<comment type="caution">
    <text evidence="1">The sequence shown here is derived from an EMBL/GenBank/DDBJ whole genome shotgun (WGS) entry which is preliminary data.</text>
</comment>
<dbReference type="Proteomes" id="UP001185092">
    <property type="component" value="Unassembled WGS sequence"/>
</dbReference>
<sequence length="66" mass="7291">MEKFVLMIRAKLASWNWMRALRLIIGVSFIGEAFRDSGQWAFGVLGALLLWQALANKGCEGGSCNS</sequence>
<evidence type="ECO:0000313" key="2">
    <source>
        <dbReference type="Proteomes" id="UP001185092"/>
    </source>
</evidence>
<protein>
    <submittedName>
        <fullName evidence="1">Uncharacterized protein</fullName>
    </submittedName>
</protein>
<dbReference type="AlphaFoldDB" id="A0AAE4BS94"/>
<gene>
    <name evidence="1" type="ORF">HNQ88_004075</name>
</gene>
<proteinExistence type="predicted"/>